<feature type="chain" id="PRO_5004049038" description="RxLR effector candidate protein" evidence="1">
    <location>
        <begin position="21"/>
        <end position="243"/>
    </location>
</feature>
<sequence length="243" mass="26788">MLRFVLFHAVWTLATSSASATSSIDKKWGKQFRSKINDLPPPSDICFVCFYEQTGFAGPEFCVGKRAKGCTEANPIVAPGAIKSIKFGDGCDLVVNVRVMDVPFDEHFALFSADVADTGYNLTTSKQSVQEVYVEEAGRACFLGAPNSGDGFGVCYSDNVPVVDDRYRDSISEVMLFKTDANDFDVIVYDNNCYNERDNSLANEGTVGLQQRFTGYSKIHKGGPESRTSRTMPNSIRSIKFVR</sequence>
<evidence type="ECO:0008006" key="4">
    <source>
        <dbReference type="Google" id="ProtNLM"/>
    </source>
</evidence>
<keyword evidence="1" id="KW-0732">Signal</keyword>
<proteinExistence type="predicted"/>
<dbReference type="HOGENOM" id="CLU_090844_0_0_1"/>
<dbReference type="EnsemblProtists" id="HpaT804108">
    <property type="protein sequence ID" value="HpaP804108"/>
    <property type="gene ID" value="HpaG804108"/>
</dbReference>
<feature type="signal peptide" evidence="1">
    <location>
        <begin position="1"/>
        <end position="20"/>
    </location>
</feature>
<reference evidence="2" key="2">
    <citation type="submission" date="2015-06" db="UniProtKB">
        <authorList>
            <consortium name="EnsemblProtists"/>
        </authorList>
    </citation>
    <scope>IDENTIFICATION</scope>
    <source>
        <strain evidence="2">Emoy2</strain>
    </source>
</reference>
<dbReference type="InParanoid" id="M4BCU2"/>
<evidence type="ECO:0000313" key="2">
    <source>
        <dbReference type="EnsemblProtists" id="HpaP804108"/>
    </source>
</evidence>
<dbReference type="AlphaFoldDB" id="M4BCU2"/>
<dbReference type="EMBL" id="JH598136">
    <property type="status" value="NOT_ANNOTATED_CDS"/>
    <property type="molecule type" value="Genomic_DNA"/>
</dbReference>
<dbReference type="VEuPathDB" id="FungiDB:HpaG804108"/>
<protein>
    <recommendedName>
        <fullName evidence="4">RxLR effector candidate protein</fullName>
    </recommendedName>
</protein>
<dbReference type="eggNOG" id="ENOG502SKAM">
    <property type="taxonomic scope" value="Eukaryota"/>
</dbReference>
<accession>M4BCU2</accession>
<reference evidence="3" key="1">
    <citation type="journal article" date="2010" name="Science">
        <title>Signatures of adaptation to obligate biotrophy in the Hyaloperonospora arabidopsidis genome.</title>
        <authorList>
            <person name="Baxter L."/>
            <person name="Tripathy S."/>
            <person name="Ishaque N."/>
            <person name="Boot N."/>
            <person name="Cabral A."/>
            <person name="Kemen E."/>
            <person name="Thines M."/>
            <person name="Ah-Fong A."/>
            <person name="Anderson R."/>
            <person name="Badejoko W."/>
            <person name="Bittner-Eddy P."/>
            <person name="Boore J.L."/>
            <person name="Chibucos M.C."/>
            <person name="Coates M."/>
            <person name="Dehal P."/>
            <person name="Delehaunty K."/>
            <person name="Dong S."/>
            <person name="Downton P."/>
            <person name="Dumas B."/>
            <person name="Fabro G."/>
            <person name="Fronick C."/>
            <person name="Fuerstenberg S.I."/>
            <person name="Fulton L."/>
            <person name="Gaulin E."/>
            <person name="Govers F."/>
            <person name="Hughes L."/>
            <person name="Humphray S."/>
            <person name="Jiang R.H."/>
            <person name="Judelson H."/>
            <person name="Kamoun S."/>
            <person name="Kyung K."/>
            <person name="Meijer H."/>
            <person name="Minx P."/>
            <person name="Morris P."/>
            <person name="Nelson J."/>
            <person name="Phuntumart V."/>
            <person name="Qutob D."/>
            <person name="Rehmany A."/>
            <person name="Rougon-Cardoso A."/>
            <person name="Ryden P."/>
            <person name="Torto-Alalibo T."/>
            <person name="Studholme D."/>
            <person name="Wang Y."/>
            <person name="Win J."/>
            <person name="Wood J."/>
            <person name="Clifton S.W."/>
            <person name="Rogers J."/>
            <person name="Van den Ackerveken G."/>
            <person name="Jones J.D."/>
            <person name="McDowell J.M."/>
            <person name="Beynon J."/>
            <person name="Tyler B.M."/>
        </authorList>
    </citation>
    <scope>NUCLEOTIDE SEQUENCE [LARGE SCALE GENOMIC DNA]</scope>
    <source>
        <strain evidence="3">Emoy2</strain>
    </source>
</reference>
<evidence type="ECO:0000256" key="1">
    <source>
        <dbReference type="SAM" id="SignalP"/>
    </source>
</evidence>
<organism evidence="2 3">
    <name type="scientific">Hyaloperonospora arabidopsidis (strain Emoy2)</name>
    <name type="common">Downy mildew agent</name>
    <name type="synonym">Peronospora arabidopsidis</name>
    <dbReference type="NCBI Taxonomy" id="559515"/>
    <lineage>
        <taxon>Eukaryota</taxon>
        <taxon>Sar</taxon>
        <taxon>Stramenopiles</taxon>
        <taxon>Oomycota</taxon>
        <taxon>Peronosporomycetes</taxon>
        <taxon>Peronosporales</taxon>
        <taxon>Peronosporaceae</taxon>
        <taxon>Hyaloperonospora</taxon>
    </lineage>
</organism>
<keyword evidence="3" id="KW-1185">Reference proteome</keyword>
<name>M4BCU2_HYAAE</name>
<dbReference type="OMA" id="QRFTGYS"/>
<dbReference type="Proteomes" id="UP000011713">
    <property type="component" value="Unassembled WGS sequence"/>
</dbReference>
<evidence type="ECO:0000313" key="3">
    <source>
        <dbReference type="Proteomes" id="UP000011713"/>
    </source>
</evidence>